<keyword evidence="6" id="KW-1185">Reference proteome</keyword>
<dbReference type="Proteomes" id="UP000609726">
    <property type="component" value="Unassembled WGS sequence"/>
</dbReference>
<dbReference type="InterPro" id="IPR043147">
    <property type="entry name" value="Penicillin_amidase_A-knob"/>
</dbReference>
<dbReference type="Gene3D" id="3.60.20.10">
    <property type="entry name" value="Glutamine Phosphoribosylpyrophosphate, subunit 1, domain 1"/>
    <property type="match status" value="1"/>
</dbReference>
<comment type="similarity">
    <text evidence="1">Belongs to the peptidase S45 family.</text>
</comment>
<dbReference type="CDD" id="cd01936">
    <property type="entry name" value="Ntn_CA"/>
    <property type="match status" value="1"/>
</dbReference>
<keyword evidence="2" id="KW-0732">Signal</keyword>
<dbReference type="Gene3D" id="1.10.439.10">
    <property type="entry name" value="Penicillin Amidohydrolase, domain 1"/>
    <property type="match status" value="1"/>
</dbReference>
<evidence type="ECO:0000256" key="1">
    <source>
        <dbReference type="ARBA" id="ARBA00006586"/>
    </source>
</evidence>
<evidence type="ECO:0000256" key="3">
    <source>
        <dbReference type="ARBA" id="ARBA00022801"/>
    </source>
</evidence>
<dbReference type="SUPFAM" id="SSF56235">
    <property type="entry name" value="N-terminal nucleophile aminohydrolases (Ntn hydrolases)"/>
    <property type="match status" value="1"/>
</dbReference>
<sequence length="843" mass="91019">MHRPGASACPFRILIVLATVTTQHCGPVNPPRTAMTLHSPSSSPLLRASTAAILLALAACGDKDGTPAEAAPKYAAEIRRTAYGIPHIKADDDGGLGYGIGYAYAQDNVCLLAERIVTANGERAKYFGAQARGATEDTAPNLASDFFYRLINEADAVATAWQQQPAPMRALVEGYVAGYNQYLDERGKDGLPDACKNAPWVRSMTSADMMKIVRRYAAEGAGSRFIEALVAAAPPAMGAPAPAARAAGARRGGPGLIDPQYWQQRHARTGSNGVALGKDATENGQGLLLANPHNWWNGDLRFYQLHLTIPGKLDVMGASLGGMPMVSIGFNKDVAWTHTNNTSSHFTVHQLQLDPRDPTSYMVDGKSQPMTRKRIEVEVRQPDGSLATRSHDFYQTEVGVVMRLPDQLEWNRKVAYTLLDANMGNHRMLEQWRAMNSARSVNELRDGIDRIVGLPWVGTIAADKEGKTMYLDVTVVPNVPLAKEKACVPEAFREAAAGGVLVLDASTSACRPGNDPGAPQSGIFAGASLPRLERDDFVQNSNDSAWLTNPAAPLTGFPSIVSVDAQEQSGRTRIGIAQLQARLAGTDGQPGRRMSMPQLQGLLFSNRVYYAGQIMDDVLRACDGERQARAANGAMVDLAPACARLRAWDRTANLETNIGFGYFASVWDQLYGSPLFWAVPFNAADPVGTPRGLRVDDADGVHALRTALANAVLEMEANGWGLNSTWGDIQHTERNGKRIPIHGGRYQYGIYNVIASEPAKGGGREVTEGGSYVQTVMFDRNGPQAQAMLAYSQSVDPASPHYADQSELYSRKAWHTLPFTDAQIAADPKVSRIAISHKVKGTQ</sequence>
<evidence type="ECO:0000313" key="5">
    <source>
        <dbReference type="EMBL" id="NHZ91742.1"/>
    </source>
</evidence>
<accession>A0ABX0NY06</accession>
<reference evidence="5 6" key="1">
    <citation type="submission" date="2019-10" db="EMBL/GenBank/DDBJ databases">
        <title>Taxonomy of Antarctic Massilia spp.: description of Massilia rubra sp. nov., Massilia aquatica sp. nov., Massilia mucilaginosa sp. nov., Massilia frigida sp. nov. isolated from streams, lakes and regoliths.</title>
        <authorList>
            <person name="Holochova P."/>
            <person name="Sedlacek I."/>
            <person name="Kralova S."/>
            <person name="Maslanova I."/>
            <person name="Busse H.-J."/>
            <person name="Stankova E."/>
            <person name="Vrbovska V."/>
            <person name="Kovarovic V."/>
            <person name="Bartak M."/>
            <person name="Svec P."/>
            <person name="Pantucek R."/>
        </authorList>
    </citation>
    <scope>NUCLEOTIDE SEQUENCE [LARGE SCALE GENOMIC DNA]</scope>
    <source>
        <strain evidence="5 6">CCM 8733</strain>
    </source>
</reference>
<keyword evidence="3" id="KW-0378">Hydrolase</keyword>
<dbReference type="InterPro" id="IPR043146">
    <property type="entry name" value="Penicillin_amidase_N_B-knob"/>
</dbReference>
<dbReference type="Pfam" id="PF01804">
    <property type="entry name" value="Penicil_amidase"/>
    <property type="match status" value="1"/>
</dbReference>
<name>A0ABX0NY06_9BURK</name>
<protein>
    <submittedName>
        <fullName evidence="5">Acylase</fullName>
    </submittedName>
</protein>
<dbReference type="EMBL" id="WHJH01000034">
    <property type="protein sequence ID" value="NHZ91742.1"/>
    <property type="molecule type" value="Genomic_DNA"/>
</dbReference>
<comment type="caution">
    <text evidence="5">The sequence shown here is derived from an EMBL/GenBank/DDBJ whole genome shotgun (WGS) entry which is preliminary data.</text>
</comment>
<dbReference type="InterPro" id="IPR023343">
    <property type="entry name" value="Penicillin_amidase_dom1"/>
</dbReference>
<proteinExistence type="inferred from homology"/>
<dbReference type="PANTHER" id="PTHR34218:SF3">
    <property type="entry name" value="ACYL-HOMOSERINE LACTONE ACYLASE PVDQ"/>
    <property type="match status" value="1"/>
</dbReference>
<evidence type="ECO:0000256" key="2">
    <source>
        <dbReference type="ARBA" id="ARBA00022729"/>
    </source>
</evidence>
<evidence type="ECO:0000256" key="4">
    <source>
        <dbReference type="ARBA" id="ARBA00023145"/>
    </source>
</evidence>
<evidence type="ECO:0000313" key="6">
    <source>
        <dbReference type="Proteomes" id="UP000609726"/>
    </source>
</evidence>
<dbReference type="PANTHER" id="PTHR34218">
    <property type="entry name" value="PEPTIDASE S45 PENICILLIN AMIDASE"/>
    <property type="match status" value="1"/>
</dbReference>
<dbReference type="Gene3D" id="1.10.1400.10">
    <property type="match status" value="1"/>
</dbReference>
<dbReference type="InterPro" id="IPR029055">
    <property type="entry name" value="Ntn_hydrolases_N"/>
</dbReference>
<organism evidence="5 6">
    <name type="scientific">Massilia mucilaginosa</name>
    <dbReference type="NCBI Taxonomy" id="2609282"/>
    <lineage>
        <taxon>Bacteria</taxon>
        <taxon>Pseudomonadati</taxon>
        <taxon>Pseudomonadota</taxon>
        <taxon>Betaproteobacteria</taxon>
        <taxon>Burkholderiales</taxon>
        <taxon>Oxalobacteraceae</taxon>
        <taxon>Telluria group</taxon>
        <taxon>Massilia</taxon>
    </lineage>
</organism>
<keyword evidence="4" id="KW-0865">Zymogen</keyword>
<dbReference type="Gene3D" id="2.30.120.10">
    <property type="match status" value="1"/>
</dbReference>
<dbReference type="InterPro" id="IPR002692">
    <property type="entry name" value="S45"/>
</dbReference>
<gene>
    <name evidence="5" type="ORF">F2P45_22440</name>
</gene>